<evidence type="ECO:0000313" key="8">
    <source>
        <dbReference type="EMBL" id="AUG52298.1"/>
    </source>
</evidence>
<dbReference type="InterPro" id="IPR023036">
    <property type="entry name" value="Ribosomal_uS14_bac/plastid"/>
</dbReference>
<comment type="subunit">
    <text evidence="6 7">Part of the 30S ribosomal subunit. Contacts proteins S3 and S10.</text>
</comment>
<dbReference type="PROSITE" id="PS00527">
    <property type="entry name" value="RIBOSOMAL_S14"/>
    <property type="match status" value="1"/>
</dbReference>
<proteinExistence type="inferred from homology"/>
<keyword evidence="10" id="KW-1185">Reference proteome</keyword>
<dbReference type="GO" id="GO:0005737">
    <property type="term" value="C:cytoplasm"/>
    <property type="evidence" value="ECO:0007669"/>
    <property type="project" value="UniProtKB-ARBA"/>
</dbReference>
<dbReference type="InterPro" id="IPR001209">
    <property type="entry name" value="Ribosomal_uS14"/>
</dbReference>
<evidence type="ECO:0000256" key="4">
    <source>
        <dbReference type="ARBA" id="ARBA00023274"/>
    </source>
</evidence>
<dbReference type="GO" id="GO:0003735">
    <property type="term" value="F:structural constituent of ribosome"/>
    <property type="evidence" value="ECO:0007669"/>
    <property type="project" value="InterPro"/>
</dbReference>
<evidence type="ECO:0000256" key="1">
    <source>
        <dbReference type="ARBA" id="ARBA00003686"/>
    </source>
</evidence>
<dbReference type="Proteomes" id="UP000233458">
    <property type="component" value="Chromosome"/>
</dbReference>
<keyword evidence="7" id="KW-0694">RNA-binding</keyword>
<sequence>MAKKSSVQRELKRERLAKQYANKRAALKSIIADRETSFEERVVAVMKLAQLPRNSARNRQRIRCAVSGRPRGVYRKFRLSRIALRELASRGQIPGMVKSSW</sequence>
<dbReference type="Gene3D" id="1.10.287.1480">
    <property type="match status" value="1"/>
</dbReference>
<dbReference type="PANTHER" id="PTHR19836:SF19">
    <property type="entry name" value="SMALL RIBOSOMAL SUBUNIT PROTEIN US14M"/>
    <property type="match status" value="1"/>
</dbReference>
<dbReference type="KEGG" id="thac:CSC3H3_05890"/>
<evidence type="ECO:0000256" key="6">
    <source>
        <dbReference type="ARBA" id="ARBA00047110"/>
    </source>
</evidence>
<evidence type="ECO:0000256" key="5">
    <source>
        <dbReference type="ARBA" id="ARBA00035167"/>
    </source>
</evidence>
<dbReference type="GO" id="GO:0006412">
    <property type="term" value="P:translation"/>
    <property type="evidence" value="ECO:0007669"/>
    <property type="project" value="UniProtKB-UniRule"/>
</dbReference>
<dbReference type="PANTHER" id="PTHR19836">
    <property type="entry name" value="30S RIBOSOMAL PROTEIN S14"/>
    <property type="match status" value="1"/>
</dbReference>
<dbReference type="GO" id="GO:0019843">
    <property type="term" value="F:rRNA binding"/>
    <property type="evidence" value="ECO:0007669"/>
    <property type="project" value="UniProtKB-UniRule"/>
</dbReference>
<accession>A0A2N3KMC1</accession>
<evidence type="ECO:0000313" key="11">
    <source>
        <dbReference type="Proteomes" id="UP000233597"/>
    </source>
</evidence>
<protein>
    <recommendedName>
        <fullName evidence="5 7">Small ribosomal subunit protein uS14</fullName>
    </recommendedName>
</protein>
<dbReference type="SUPFAM" id="SSF57716">
    <property type="entry name" value="Glucocorticoid receptor-like (DNA-binding domain)"/>
    <property type="match status" value="1"/>
</dbReference>
<dbReference type="InterPro" id="IPR018271">
    <property type="entry name" value="Ribosomal_uS14_CS"/>
</dbReference>
<dbReference type="EMBL" id="NWTK01000014">
    <property type="protein sequence ID" value="PKR51623.1"/>
    <property type="molecule type" value="Genomic_DNA"/>
</dbReference>
<dbReference type="Proteomes" id="UP000233597">
    <property type="component" value="Unassembled WGS sequence"/>
</dbReference>
<evidence type="ECO:0000313" key="9">
    <source>
        <dbReference type="EMBL" id="PKR51623.1"/>
    </source>
</evidence>
<evidence type="ECO:0000256" key="7">
    <source>
        <dbReference type="HAMAP-Rule" id="MF_00537"/>
    </source>
</evidence>
<dbReference type="OrthoDB" id="9810484at2"/>
<dbReference type="RefSeq" id="WP_101269358.1">
    <property type="nucleotide sequence ID" value="NZ_CP024199.1"/>
</dbReference>
<comment type="function">
    <text evidence="1 7">Binds 16S rRNA, required for the assembly of 30S particles and may also be responsible for determining the conformation of the 16S rRNA at the A site.</text>
</comment>
<evidence type="ECO:0000256" key="2">
    <source>
        <dbReference type="ARBA" id="ARBA00009083"/>
    </source>
</evidence>
<dbReference type="GO" id="GO:0015935">
    <property type="term" value="C:small ribosomal subunit"/>
    <property type="evidence" value="ECO:0007669"/>
    <property type="project" value="TreeGrafter"/>
</dbReference>
<reference evidence="9 11" key="1">
    <citation type="submission" date="2017-09" db="EMBL/GenBank/DDBJ databases">
        <title>Biodiversity and function of Thalassospira species in the particle-attached aromatic-hydrocarbon-degrading consortia from the surface seawater of the South China Sea.</title>
        <authorList>
            <person name="Dong C."/>
            <person name="Liu R."/>
            <person name="Shao Z."/>
        </authorList>
    </citation>
    <scope>NUCLEOTIDE SEQUENCE [LARGE SCALE GENOMIC DNA]</scope>
    <source>
        <strain evidence="9 11">CSC1P2</strain>
    </source>
</reference>
<organism evidence="9 11">
    <name type="scientific">Thalassospira marina</name>
    <dbReference type="NCBI Taxonomy" id="2048283"/>
    <lineage>
        <taxon>Bacteria</taxon>
        <taxon>Pseudomonadati</taxon>
        <taxon>Pseudomonadota</taxon>
        <taxon>Alphaproteobacteria</taxon>
        <taxon>Rhodospirillales</taxon>
        <taxon>Thalassospiraceae</taxon>
        <taxon>Thalassospira</taxon>
    </lineage>
</organism>
<dbReference type="AlphaFoldDB" id="A0A2N3KMC1"/>
<reference evidence="8 10" key="2">
    <citation type="submission" date="2017-10" db="EMBL/GenBank/DDBJ databases">
        <title>Biodiversity and function of Thalassospira species in the particle-attached aromatic-hydrocarbon-degrading consortia from the surface seawater of the China South Sea.</title>
        <authorList>
            <person name="Dong C."/>
            <person name="Liu R."/>
            <person name="Shao Z."/>
        </authorList>
    </citation>
    <scope>NUCLEOTIDE SEQUENCE [LARGE SCALE GENOMIC DNA]</scope>
    <source>
        <strain evidence="8 10">CSC3H3</strain>
    </source>
</reference>
<comment type="similarity">
    <text evidence="2 7">Belongs to the universal ribosomal protein uS14 family.</text>
</comment>
<evidence type="ECO:0000256" key="3">
    <source>
        <dbReference type="ARBA" id="ARBA00022980"/>
    </source>
</evidence>
<keyword evidence="3 7" id="KW-0689">Ribosomal protein</keyword>
<name>A0A2N3KMC1_9PROT</name>
<dbReference type="NCBIfam" id="NF006477">
    <property type="entry name" value="PRK08881.1"/>
    <property type="match status" value="1"/>
</dbReference>
<dbReference type="FunFam" id="1.10.287.1480:FF:000001">
    <property type="entry name" value="30S ribosomal protein S14"/>
    <property type="match status" value="1"/>
</dbReference>
<dbReference type="EMBL" id="CP024199">
    <property type="protein sequence ID" value="AUG52298.1"/>
    <property type="molecule type" value="Genomic_DNA"/>
</dbReference>
<dbReference type="Pfam" id="PF00253">
    <property type="entry name" value="Ribosomal_S14"/>
    <property type="match status" value="1"/>
</dbReference>
<keyword evidence="4 7" id="KW-0687">Ribonucleoprotein</keyword>
<gene>
    <name evidence="7" type="primary">rpsN</name>
    <name evidence="9" type="ORF">COO20_18765</name>
    <name evidence="8" type="ORF">CSC3H3_05890</name>
</gene>
<dbReference type="HAMAP" id="MF_00537">
    <property type="entry name" value="Ribosomal_uS14_1"/>
    <property type="match status" value="1"/>
</dbReference>
<evidence type="ECO:0000313" key="10">
    <source>
        <dbReference type="Proteomes" id="UP000233458"/>
    </source>
</evidence>
<keyword evidence="7" id="KW-0699">rRNA-binding</keyword>